<evidence type="ECO:0000313" key="6">
    <source>
        <dbReference type="EMBL" id="SDX12638.1"/>
    </source>
</evidence>
<dbReference type="InterPro" id="IPR004843">
    <property type="entry name" value="Calcineurin-like_PHP"/>
</dbReference>
<dbReference type="Proteomes" id="UP000243778">
    <property type="component" value="Unassembled WGS sequence"/>
</dbReference>
<dbReference type="STRING" id="1007099.SAMN05216287_2172"/>
<dbReference type="InterPro" id="IPR029052">
    <property type="entry name" value="Metallo-depent_PP-like"/>
</dbReference>
<dbReference type="EMBL" id="FNNU01000003">
    <property type="protein sequence ID" value="SDX12638.1"/>
    <property type="molecule type" value="Genomic_DNA"/>
</dbReference>
<dbReference type="InterPro" id="IPR050884">
    <property type="entry name" value="CNP_phosphodiesterase-III"/>
</dbReference>
<protein>
    <submittedName>
        <fullName evidence="6">3',5'-cyclic AMP phosphodiesterase CpdA</fullName>
    </submittedName>
</protein>
<dbReference type="SUPFAM" id="SSF56300">
    <property type="entry name" value="Metallo-dependent phosphatases"/>
    <property type="match status" value="1"/>
</dbReference>
<reference evidence="7" key="1">
    <citation type="submission" date="2016-10" db="EMBL/GenBank/DDBJ databases">
        <authorList>
            <person name="Varghese N."/>
            <person name="Submissions S."/>
        </authorList>
    </citation>
    <scope>NUCLEOTIDE SEQUENCE [LARGE SCALE GENOMIC DNA]</scope>
    <source>
        <strain evidence="7">NRRL B-59562</strain>
    </source>
</reference>
<name>A0A1H2Z6M6_9PSED</name>
<gene>
    <name evidence="6" type="ORF">SAMN05216287_2172</name>
</gene>
<dbReference type="PANTHER" id="PTHR42988">
    <property type="entry name" value="PHOSPHOHYDROLASE"/>
    <property type="match status" value="1"/>
</dbReference>
<dbReference type="OrthoDB" id="9811542at2"/>
<keyword evidence="2" id="KW-0378">Hydrolase</keyword>
<dbReference type="Gene3D" id="3.60.21.10">
    <property type="match status" value="1"/>
</dbReference>
<evidence type="ECO:0000313" key="7">
    <source>
        <dbReference type="Proteomes" id="UP000243778"/>
    </source>
</evidence>
<organism evidence="6 7">
    <name type="scientific">Pseudomonas kuykendallii</name>
    <dbReference type="NCBI Taxonomy" id="1007099"/>
    <lineage>
        <taxon>Bacteria</taxon>
        <taxon>Pseudomonadati</taxon>
        <taxon>Pseudomonadota</taxon>
        <taxon>Gammaproteobacteria</taxon>
        <taxon>Pseudomonadales</taxon>
        <taxon>Pseudomonadaceae</taxon>
        <taxon>Pseudomonas</taxon>
    </lineage>
</organism>
<comment type="similarity">
    <text evidence="4">Belongs to the cyclic nucleotide phosphodiesterase class-III family.</text>
</comment>
<evidence type="ECO:0000256" key="3">
    <source>
        <dbReference type="ARBA" id="ARBA00023004"/>
    </source>
</evidence>
<keyword evidence="1" id="KW-0479">Metal-binding</keyword>
<evidence type="ECO:0000256" key="1">
    <source>
        <dbReference type="ARBA" id="ARBA00022723"/>
    </source>
</evidence>
<dbReference type="AlphaFoldDB" id="A0A1H2Z6M6"/>
<proteinExistence type="inferred from homology"/>
<evidence type="ECO:0000256" key="2">
    <source>
        <dbReference type="ARBA" id="ARBA00022801"/>
    </source>
</evidence>
<evidence type="ECO:0000256" key="4">
    <source>
        <dbReference type="ARBA" id="ARBA00025742"/>
    </source>
</evidence>
<dbReference type="GO" id="GO:0016787">
    <property type="term" value="F:hydrolase activity"/>
    <property type="evidence" value="ECO:0007669"/>
    <property type="project" value="UniProtKB-KW"/>
</dbReference>
<feature type="domain" description="Calcineurin-like phosphoesterase" evidence="5">
    <location>
        <begin position="3"/>
        <end position="194"/>
    </location>
</feature>
<accession>A0A1H2Z6M6</accession>
<sequence>MTTILQISDTHFGTERPEVVAALEDHVREHGADLLILSGDITQRARPEQFAAAQAFVQRLERHGIPDTLVIPGNHDIPLYNVVERFLRPYANYRRHFGRELEPVFENDELLVIGLNTTAPRRHKDGLVTAEQVRRVCQHLRTSAPGKLRMVVAHQPFGAMVSSDLSNLQHGASHALSRWAEAGLDLVLGGHIHLPYVLPLSKQYPQLSREIWMVQAGTTLSSRVRGTSPNSFNRLRVGKPGSKQACVERWDWLDGRFVLGSHFELEWPVPGAARQA</sequence>
<dbReference type="GO" id="GO:0046872">
    <property type="term" value="F:metal ion binding"/>
    <property type="evidence" value="ECO:0007669"/>
    <property type="project" value="UniProtKB-KW"/>
</dbReference>
<dbReference type="RefSeq" id="WP_090227771.1">
    <property type="nucleotide sequence ID" value="NZ_FNNU01000003.1"/>
</dbReference>
<dbReference type="Pfam" id="PF00149">
    <property type="entry name" value="Metallophos"/>
    <property type="match status" value="1"/>
</dbReference>
<keyword evidence="3" id="KW-0408">Iron</keyword>
<dbReference type="PANTHER" id="PTHR42988:SF2">
    <property type="entry name" value="CYCLIC NUCLEOTIDE PHOSPHODIESTERASE CBUA0032-RELATED"/>
    <property type="match status" value="1"/>
</dbReference>
<keyword evidence="7" id="KW-1185">Reference proteome</keyword>
<evidence type="ECO:0000259" key="5">
    <source>
        <dbReference type="Pfam" id="PF00149"/>
    </source>
</evidence>